<dbReference type="InterPro" id="IPR036047">
    <property type="entry name" value="F-box-like_dom_sf"/>
</dbReference>
<evidence type="ECO:0000313" key="3">
    <source>
        <dbReference type="WBParaSite" id="Gr19_v10_g9243.t1"/>
    </source>
</evidence>
<dbReference type="AlphaFoldDB" id="A0A914IEU7"/>
<sequence>MPEILVPDSFPRTPTLAPDPNTLCFALRRKFFYPKKMHFIDKIFPANFGCLVFLQSHAKLFNNAKSNIENIESPKSSSSTKGTTLFEIPNDLLIHQIFAQLNVQDICRLKRVCRRLNTICADNSQFLPRQNVPLVMVRCGQWRDVLKGRRINHSSDTLTTIEFTILPFRGGNSAVFKRKQSHLHITYRQLIEHFEIDFMLIDVQLLNGDTIERLQLERMAAKHLLIDFSLCSCWLIGHHFCKILEQLGSNEFARSIHIVFDRRKEFVRKMVEDVMDKRISITFLQ</sequence>
<reference evidence="3" key="1">
    <citation type="submission" date="2022-11" db="UniProtKB">
        <authorList>
            <consortium name="WormBaseParasite"/>
        </authorList>
    </citation>
    <scope>IDENTIFICATION</scope>
</reference>
<feature type="domain" description="F-box" evidence="1">
    <location>
        <begin position="88"/>
        <end position="123"/>
    </location>
</feature>
<accession>A0A914IEU7</accession>
<dbReference type="SUPFAM" id="SSF81383">
    <property type="entry name" value="F-box domain"/>
    <property type="match status" value="1"/>
</dbReference>
<evidence type="ECO:0000313" key="2">
    <source>
        <dbReference type="Proteomes" id="UP000887572"/>
    </source>
</evidence>
<name>A0A914IEU7_GLORO</name>
<dbReference type="Pfam" id="PF12937">
    <property type="entry name" value="F-box-like"/>
    <property type="match status" value="1"/>
</dbReference>
<dbReference type="Gene3D" id="1.20.1280.50">
    <property type="match status" value="1"/>
</dbReference>
<evidence type="ECO:0000259" key="1">
    <source>
        <dbReference type="Pfam" id="PF12937"/>
    </source>
</evidence>
<dbReference type="CDD" id="cd09917">
    <property type="entry name" value="F-box_SF"/>
    <property type="match status" value="1"/>
</dbReference>
<protein>
    <submittedName>
        <fullName evidence="3">F-box domain-containing protein</fullName>
    </submittedName>
</protein>
<dbReference type="Proteomes" id="UP000887572">
    <property type="component" value="Unplaced"/>
</dbReference>
<dbReference type="WBParaSite" id="Gr19_v10_g9243.t1">
    <property type="protein sequence ID" value="Gr19_v10_g9243.t1"/>
    <property type="gene ID" value="Gr19_v10_g9243"/>
</dbReference>
<proteinExistence type="predicted"/>
<dbReference type="InterPro" id="IPR001810">
    <property type="entry name" value="F-box_dom"/>
</dbReference>
<keyword evidence="2" id="KW-1185">Reference proteome</keyword>
<organism evidence="2 3">
    <name type="scientific">Globodera rostochiensis</name>
    <name type="common">Golden nematode worm</name>
    <name type="synonym">Heterodera rostochiensis</name>
    <dbReference type="NCBI Taxonomy" id="31243"/>
    <lineage>
        <taxon>Eukaryota</taxon>
        <taxon>Metazoa</taxon>
        <taxon>Ecdysozoa</taxon>
        <taxon>Nematoda</taxon>
        <taxon>Chromadorea</taxon>
        <taxon>Rhabditida</taxon>
        <taxon>Tylenchina</taxon>
        <taxon>Tylenchomorpha</taxon>
        <taxon>Tylenchoidea</taxon>
        <taxon>Heteroderidae</taxon>
        <taxon>Heteroderinae</taxon>
        <taxon>Globodera</taxon>
    </lineage>
</organism>